<dbReference type="Proteomes" id="UP001303587">
    <property type="component" value="Chromosome"/>
</dbReference>
<dbReference type="InterPro" id="IPR002840">
    <property type="entry name" value="PMDh-S-like_dom"/>
</dbReference>
<feature type="domain" description="Phosphomevalonate dehydratase small subunit-like" evidence="8">
    <location>
        <begin position="32"/>
        <end position="110"/>
    </location>
</feature>
<dbReference type="GO" id="GO:0016836">
    <property type="term" value="F:hydro-lyase activity"/>
    <property type="evidence" value="ECO:0007669"/>
    <property type="project" value="UniProtKB-UniRule"/>
</dbReference>
<evidence type="ECO:0000256" key="5">
    <source>
        <dbReference type="ARBA" id="ARBA00045299"/>
    </source>
</evidence>
<dbReference type="PIRSF" id="PIRSF004966">
    <property type="entry name" value="UCP004966"/>
    <property type="match status" value="1"/>
</dbReference>
<evidence type="ECO:0000256" key="6">
    <source>
        <dbReference type="ARBA" id="ARBA00046520"/>
    </source>
</evidence>
<protein>
    <recommendedName>
        <fullName evidence="7">Phosphomevalonate dehydratase small subunit</fullName>
        <shortName evidence="7">PMDh small subunit</shortName>
        <shortName evidence="7">PMDh-S</shortName>
        <ecNumber evidence="7">4.2.1.182</ecNumber>
    </recommendedName>
</protein>
<dbReference type="InterPro" id="IPR020794">
    <property type="entry name" value="PMDh_S"/>
</dbReference>
<dbReference type="CDD" id="cd01356">
    <property type="entry name" value="AcnX_swivel"/>
    <property type="match status" value="1"/>
</dbReference>
<dbReference type="Pfam" id="PF01989">
    <property type="entry name" value="AcnX_swivel_put"/>
    <property type="match status" value="1"/>
</dbReference>
<proteinExistence type="inferred from homology"/>
<keyword evidence="2 7" id="KW-0414">Isoprene biosynthesis</keyword>
<dbReference type="EC" id="4.2.1.182" evidence="7"/>
<dbReference type="GO" id="GO:0019287">
    <property type="term" value="P:isopentenyl diphosphate biosynthetic process, mevalonate pathway"/>
    <property type="evidence" value="ECO:0007669"/>
    <property type="project" value="UniProtKB-UniRule"/>
</dbReference>
<comment type="subunit">
    <text evidence="6 7">Heterodimer composed of a large subunit (PMDh-L) and a small subunit (PMDh-S).</text>
</comment>
<dbReference type="SUPFAM" id="SSF52016">
    <property type="entry name" value="LeuD/IlvD-like"/>
    <property type="match status" value="1"/>
</dbReference>
<evidence type="ECO:0000256" key="7">
    <source>
        <dbReference type="HAMAP-Rule" id="MF_00078"/>
    </source>
</evidence>
<accession>A0AA96ZTE9</accession>
<dbReference type="HAMAP" id="MF_00078">
    <property type="entry name" value="PMDh_S"/>
    <property type="match status" value="1"/>
</dbReference>
<dbReference type="PANTHER" id="PTHR36577">
    <property type="entry name" value="DUF521 DOMAIN PROTEIN (AFU_ORTHOLOGUE AFUA_6G00490)"/>
    <property type="match status" value="1"/>
</dbReference>
<sequence>MTENMAKKMIIHGRPISRGIASGPVLLTKDPISFLGNVDPKTGNVIDPAHELFGRCIKDTVLVFPAGKGSTVGSYVIYQLKKNNVAPAAIINLDCEPIVAVGAIISEIPLIDQLEKNPYDLLKDGDCVVVNSAAGFIEISK</sequence>
<evidence type="ECO:0000313" key="9">
    <source>
        <dbReference type="EMBL" id="WNY24515.1"/>
    </source>
</evidence>
<evidence type="ECO:0000256" key="4">
    <source>
        <dbReference type="ARBA" id="ARBA00045120"/>
    </source>
</evidence>
<keyword evidence="3 7" id="KW-0456">Lyase</keyword>
<comment type="catalytic activity">
    <reaction evidence="4">
        <text>(R)-5-phosphomevalonate = (2E)-3-methyl-5-phosphooxypent-2-enoate + H2O</text>
        <dbReference type="Rhea" id="RHEA:78975"/>
        <dbReference type="ChEBI" id="CHEBI:15377"/>
        <dbReference type="ChEBI" id="CHEBI:58146"/>
        <dbReference type="ChEBI" id="CHEBI:229665"/>
        <dbReference type="EC" id="4.2.1.182"/>
    </reaction>
    <physiologicalReaction direction="left-to-right" evidence="4">
        <dbReference type="Rhea" id="RHEA:78976"/>
    </physiologicalReaction>
</comment>
<gene>
    <name evidence="9" type="ORF">MsAc7_00370</name>
</gene>
<dbReference type="PANTHER" id="PTHR36577:SF3">
    <property type="entry name" value="DUF521 DOMAIN PROTEIN (AFU_ORTHOLOGUE AFUA_6G00490)"/>
    <property type="match status" value="1"/>
</dbReference>
<dbReference type="EMBL" id="CP131060">
    <property type="protein sequence ID" value="WNY24515.1"/>
    <property type="molecule type" value="Genomic_DNA"/>
</dbReference>
<comment type="pathway">
    <text evidence="1 7">Isoprenoid biosynthesis; isopentenyl diphosphate biosynthesis via mevalonate pathway.</text>
</comment>
<dbReference type="InterPro" id="IPR012016">
    <property type="entry name" value="PMDh-S-like"/>
</dbReference>
<keyword evidence="10" id="KW-1185">Reference proteome</keyword>
<comment type="function">
    <text evidence="5 7">Component of a hydro-lyase that catalyzes the dehydration of mevalonate 5-phosphate (MVA5P) to form trans-anhydromevalonate 5-phosphate (tAHMP). Involved in the archaeal mevalonate (MVA) pathway, which provides fundamental precursors for isoprenoid biosynthesis, such as isopentenyl diphosphate (IPP) and dimethylallyl diphosphate (DMAPP).</text>
</comment>
<comment type="similarity">
    <text evidence="7">Belongs to the AcnX type II small subunit family.</text>
</comment>
<reference evidence="9 10" key="1">
    <citation type="submission" date="2023-07" db="EMBL/GenBank/DDBJ databases">
        <title>Closed genoem sequence of Methanosarcinaceae archaeon Ac7.</title>
        <authorList>
            <person name="Poehlein A."/>
            <person name="Protasov E."/>
            <person name="Platt K."/>
            <person name="Reeh H."/>
            <person name="Daniel R."/>
            <person name="Brune A."/>
        </authorList>
    </citation>
    <scope>NUCLEOTIDE SEQUENCE [LARGE SCALE GENOMIC DNA]</scope>
    <source>
        <strain evidence="9 10">Ac7</strain>
    </source>
</reference>
<evidence type="ECO:0000256" key="1">
    <source>
        <dbReference type="ARBA" id="ARBA00005092"/>
    </source>
</evidence>
<dbReference type="NCBIfam" id="NF003046">
    <property type="entry name" value="PRK03955.1"/>
    <property type="match status" value="1"/>
</dbReference>
<evidence type="ECO:0000313" key="10">
    <source>
        <dbReference type="Proteomes" id="UP001303587"/>
    </source>
</evidence>
<dbReference type="AlphaFoldDB" id="A0AA96ZTE9"/>
<evidence type="ECO:0000259" key="8">
    <source>
        <dbReference type="Pfam" id="PF01989"/>
    </source>
</evidence>
<name>A0AA96ZTE9_9EURY</name>
<organism evidence="9 10">
    <name type="scientific">Methanolapillus millepedarum</name>
    <dbReference type="NCBI Taxonomy" id="3028296"/>
    <lineage>
        <taxon>Archaea</taxon>
        <taxon>Methanobacteriati</taxon>
        <taxon>Methanobacteriota</taxon>
        <taxon>Stenosarchaea group</taxon>
        <taxon>Methanomicrobia</taxon>
        <taxon>Methanosarcinales</taxon>
        <taxon>Methanosarcinaceae</taxon>
        <taxon>Methanolapillus</taxon>
    </lineage>
</organism>
<dbReference type="Gene3D" id="3.50.30.10">
    <property type="entry name" value="Phosphohistidine domain"/>
    <property type="match status" value="1"/>
</dbReference>
<feature type="active site" description="Proton acceptor" evidence="7">
    <location>
        <position position="70"/>
    </location>
</feature>
<evidence type="ECO:0000256" key="2">
    <source>
        <dbReference type="ARBA" id="ARBA00023229"/>
    </source>
</evidence>
<evidence type="ECO:0000256" key="3">
    <source>
        <dbReference type="ARBA" id="ARBA00023239"/>
    </source>
</evidence>